<dbReference type="Proteomes" id="UP001165366">
    <property type="component" value="Unassembled WGS sequence"/>
</dbReference>
<name>A0ABS9KJ89_9BACT</name>
<dbReference type="CDD" id="cd02440">
    <property type="entry name" value="AdoMet_MTases"/>
    <property type="match status" value="1"/>
</dbReference>
<dbReference type="SUPFAM" id="SSF53335">
    <property type="entry name" value="S-adenosyl-L-methionine-dependent methyltransferases"/>
    <property type="match status" value="1"/>
</dbReference>
<keyword evidence="3" id="KW-1185">Reference proteome</keyword>
<dbReference type="InterPro" id="IPR029063">
    <property type="entry name" value="SAM-dependent_MTases_sf"/>
</dbReference>
<evidence type="ECO:0000259" key="1">
    <source>
        <dbReference type="Pfam" id="PF13649"/>
    </source>
</evidence>
<dbReference type="InterPro" id="IPR041698">
    <property type="entry name" value="Methyltransf_25"/>
</dbReference>
<dbReference type="GO" id="GO:0032259">
    <property type="term" value="P:methylation"/>
    <property type="evidence" value="ECO:0007669"/>
    <property type="project" value="UniProtKB-KW"/>
</dbReference>
<dbReference type="Pfam" id="PF13649">
    <property type="entry name" value="Methyltransf_25"/>
    <property type="match status" value="1"/>
</dbReference>
<organism evidence="2 3">
    <name type="scientific">Rhodohalobacter sulfatireducens</name>
    <dbReference type="NCBI Taxonomy" id="2911366"/>
    <lineage>
        <taxon>Bacteria</taxon>
        <taxon>Pseudomonadati</taxon>
        <taxon>Balneolota</taxon>
        <taxon>Balneolia</taxon>
        <taxon>Balneolales</taxon>
        <taxon>Balneolaceae</taxon>
        <taxon>Rhodohalobacter</taxon>
    </lineage>
</organism>
<protein>
    <submittedName>
        <fullName evidence="2">Methyltransferase domain-containing protein</fullName>
    </submittedName>
</protein>
<keyword evidence="2" id="KW-0489">Methyltransferase</keyword>
<proteinExistence type="predicted"/>
<feature type="domain" description="Methyltransferase" evidence="1">
    <location>
        <begin position="42"/>
        <end position="136"/>
    </location>
</feature>
<keyword evidence="2" id="KW-0808">Transferase</keyword>
<dbReference type="GO" id="GO:0008168">
    <property type="term" value="F:methyltransferase activity"/>
    <property type="evidence" value="ECO:0007669"/>
    <property type="project" value="UniProtKB-KW"/>
</dbReference>
<dbReference type="RefSeq" id="WP_237856426.1">
    <property type="nucleotide sequence ID" value="NZ_JAKLWS010000049.1"/>
</dbReference>
<reference evidence="2" key="1">
    <citation type="submission" date="2022-01" db="EMBL/GenBank/DDBJ databases">
        <authorList>
            <person name="Wang Y."/>
        </authorList>
    </citation>
    <scope>NUCLEOTIDE SEQUENCE</scope>
    <source>
        <strain evidence="2">WB101</strain>
    </source>
</reference>
<comment type="caution">
    <text evidence="2">The sequence shown here is derived from an EMBL/GenBank/DDBJ whole genome shotgun (WGS) entry which is preliminary data.</text>
</comment>
<evidence type="ECO:0000313" key="3">
    <source>
        <dbReference type="Proteomes" id="UP001165366"/>
    </source>
</evidence>
<dbReference type="PANTHER" id="PTHR43591:SF24">
    <property type="entry name" value="2-METHOXY-6-POLYPRENYL-1,4-BENZOQUINOL METHYLASE, MITOCHONDRIAL"/>
    <property type="match status" value="1"/>
</dbReference>
<dbReference type="PANTHER" id="PTHR43591">
    <property type="entry name" value="METHYLTRANSFERASE"/>
    <property type="match status" value="1"/>
</dbReference>
<gene>
    <name evidence="2" type="ORF">L6773_20235</name>
</gene>
<reference evidence="2" key="2">
    <citation type="submission" date="2024-05" db="EMBL/GenBank/DDBJ databases">
        <title>Rhodohalobacter halophilus gen. nov., sp. nov., a moderately halophilic member of the family Balneolaceae.</title>
        <authorList>
            <person name="Xia J."/>
        </authorList>
    </citation>
    <scope>NUCLEOTIDE SEQUENCE</scope>
    <source>
        <strain evidence="2">WB101</strain>
    </source>
</reference>
<dbReference type="EMBL" id="JAKLWS010000049">
    <property type="protein sequence ID" value="MCG2590910.1"/>
    <property type="molecule type" value="Genomic_DNA"/>
</dbReference>
<evidence type="ECO:0000313" key="2">
    <source>
        <dbReference type="EMBL" id="MCG2590910.1"/>
    </source>
</evidence>
<sequence length="252" mass="28775">MDDFRLLIDLHKHALRQGPGGDAETTLALDLCMLDKTEPLKIADIGCGTGASTLTLARQLNATITAVDFLREFLDVLENRATKADVSEKISTLQSSMENLPFDVEEYDMIWSEGAIYNIGFEKGINDWRRYLKPGGLMVASEITWTTGGRPSELQHYWDNEYPEIDVASSNISILEKCGYSPIGYFVLPEHCWTDNYYTPMQERFDDFLRRNGNTNEARAIVESETKEIKLYNKYKDYISYGMYVASKQPWS</sequence>
<dbReference type="Gene3D" id="3.40.50.150">
    <property type="entry name" value="Vaccinia Virus protein VP39"/>
    <property type="match status" value="1"/>
</dbReference>
<accession>A0ABS9KJ89</accession>